<dbReference type="EMBL" id="JARKHS020026984">
    <property type="protein sequence ID" value="KAK8765819.1"/>
    <property type="molecule type" value="Genomic_DNA"/>
</dbReference>
<dbReference type="Proteomes" id="UP001321473">
    <property type="component" value="Unassembled WGS sequence"/>
</dbReference>
<evidence type="ECO:0000313" key="3">
    <source>
        <dbReference type="Proteomes" id="UP001321473"/>
    </source>
</evidence>
<feature type="coiled-coil region" evidence="1">
    <location>
        <begin position="5"/>
        <end position="86"/>
    </location>
</feature>
<proteinExistence type="predicted"/>
<protein>
    <submittedName>
        <fullName evidence="2">Uncharacterized protein</fullName>
    </submittedName>
</protein>
<organism evidence="2 3">
    <name type="scientific">Amblyomma americanum</name>
    <name type="common">Lone star tick</name>
    <dbReference type="NCBI Taxonomy" id="6943"/>
    <lineage>
        <taxon>Eukaryota</taxon>
        <taxon>Metazoa</taxon>
        <taxon>Ecdysozoa</taxon>
        <taxon>Arthropoda</taxon>
        <taxon>Chelicerata</taxon>
        <taxon>Arachnida</taxon>
        <taxon>Acari</taxon>
        <taxon>Parasitiformes</taxon>
        <taxon>Ixodida</taxon>
        <taxon>Ixodoidea</taxon>
        <taxon>Ixodidae</taxon>
        <taxon>Amblyomminae</taxon>
        <taxon>Amblyomma</taxon>
    </lineage>
</organism>
<evidence type="ECO:0000256" key="1">
    <source>
        <dbReference type="SAM" id="Coils"/>
    </source>
</evidence>
<dbReference type="AlphaFoldDB" id="A0AAQ4DTM9"/>
<keyword evidence="1" id="KW-0175">Coiled coil</keyword>
<keyword evidence="3" id="KW-1185">Reference proteome</keyword>
<comment type="caution">
    <text evidence="2">The sequence shown here is derived from an EMBL/GenBank/DDBJ whole genome shotgun (WGS) entry which is preliminary data.</text>
</comment>
<sequence>MGTRFEDLREELKKEMKKFQSKVERDLRKELREIKESHQFFNNNFEDAKAKNEAPEKENVALKKENEALRNVYDNIKKQLDEHGLRLVAGEQYSRTCNVEIKGILQEQNDDVTSTVYKVATFLDMTITPDEIDFCQSEGSQ</sequence>
<name>A0AAQ4DTM9_AMBAM</name>
<accession>A0AAQ4DTM9</accession>
<evidence type="ECO:0000313" key="2">
    <source>
        <dbReference type="EMBL" id="KAK8765819.1"/>
    </source>
</evidence>
<gene>
    <name evidence="2" type="ORF">V5799_031575</name>
</gene>
<reference evidence="2 3" key="1">
    <citation type="journal article" date="2023" name="Arcadia Sci">
        <title>De novo assembly of a long-read Amblyomma americanum tick genome.</title>
        <authorList>
            <person name="Chou S."/>
            <person name="Poskanzer K.E."/>
            <person name="Rollins M."/>
            <person name="Thuy-Boun P.S."/>
        </authorList>
    </citation>
    <scope>NUCLEOTIDE SEQUENCE [LARGE SCALE GENOMIC DNA]</scope>
    <source>
        <strain evidence="2">F_SG_1</strain>
        <tissue evidence="2">Salivary glands</tissue>
    </source>
</reference>